<dbReference type="Gene3D" id="3.30.160.20">
    <property type="match status" value="1"/>
</dbReference>
<reference evidence="1" key="1">
    <citation type="journal article" date="2012" name="Proc. Natl. Acad. Sci. U.S.A.">
        <title>Antigenic diversity is generated by distinct evolutionary mechanisms in African trypanosome species.</title>
        <authorList>
            <person name="Jackson A.P."/>
            <person name="Berry A."/>
            <person name="Aslett M."/>
            <person name="Allison H.C."/>
            <person name="Burton P."/>
            <person name="Vavrova-Anderson J."/>
            <person name="Brown R."/>
            <person name="Browne H."/>
            <person name="Corton N."/>
            <person name="Hauser H."/>
            <person name="Gamble J."/>
            <person name="Gilderthorp R."/>
            <person name="Marcello L."/>
            <person name="McQuillan J."/>
            <person name="Otto T.D."/>
            <person name="Quail M.A."/>
            <person name="Sanders M.J."/>
            <person name="van Tonder A."/>
            <person name="Ginger M.L."/>
            <person name="Field M.C."/>
            <person name="Barry J.D."/>
            <person name="Hertz-Fowler C."/>
            <person name="Berriman M."/>
        </authorList>
    </citation>
    <scope>NUCLEOTIDE SEQUENCE</scope>
    <source>
        <strain evidence="1">Y486</strain>
    </source>
</reference>
<organism evidence="1">
    <name type="scientific">Trypanosoma vivax (strain Y486)</name>
    <dbReference type="NCBI Taxonomy" id="1055687"/>
    <lineage>
        <taxon>Eukaryota</taxon>
        <taxon>Discoba</taxon>
        <taxon>Euglenozoa</taxon>
        <taxon>Kinetoplastea</taxon>
        <taxon>Metakinetoplastina</taxon>
        <taxon>Trypanosomatida</taxon>
        <taxon>Trypanosomatidae</taxon>
        <taxon>Trypanosoma</taxon>
        <taxon>Duttonella</taxon>
    </lineage>
</organism>
<dbReference type="VEuPathDB" id="TriTrypDB:TvY486_0701176"/>
<dbReference type="EMBL" id="HE573023">
    <property type="protein sequence ID" value="CCC48776.1"/>
    <property type="molecule type" value="Genomic_DNA"/>
</dbReference>
<protein>
    <submittedName>
        <fullName evidence="1">Putative spliced leader RNA PSE-promoter transcription factor</fullName>
    </submittedName>
</protein>
<evidence type="ECO:0000313" key="1">
    <source>
        <dbReference type="EMBL" id="CCC48776.1"/>
    </source>
</evidence>
<proteinExistence type="predicted"/>
<name>G0TXT4_TRYVY</name>
<accession>G0TXT4</accession>
<dbReference type="AlphaFoldDB" id="G0TXT4"/>
<gene>
    <name evidence="1" type="ORF">TVY486_0701176</name>
</gene>
<sequence>MIVLFYHCIYKCTFHLYVLCKGMRSSVSCLFLSVGSAAAKKSYRPRFRPRRLIMPAKPDEVHCSLRSSNRVRELFLSEMRLKKQSEKRGSITLSSVSSQRTVGDAFRVMLECCEKEIPLSTKCITPIHERKTSSFLCQDTDELYKPTHKTIETSSVTCSLPDTSLLRDCSISHQSVAGDTRAVDIRIVDSMWSLLDSTPLDSPVHGILALRGKSIVESVVAEMVEQEFPRLRSKHLQCLIHQCCGLLPCSRIALRLGFIDFCGLNGEVGMWRELNVLTQRFNVAKRNAARHLQRIEKGVPQQRRWYWKGVLRSSARRLKYFPIRMEDIRPRMEWIRASLFAFIGFLEMAENSGDLVKVRTLVKKLFCSQFVAFTNTQSAAILSQQPLGELTEKTSSPTCSFNDVHHCCGVRAVHADKNNNETQETQDFSNGCTELSDAHHHPMNIRADNREQQFTSSGGAHAVQCLRDDIADDYRAVRHLGEAPPILFQCIEPKNALKEIQIILRHDPNISPSLSSAPIDVDQAVRRITEVHETNPYATLYNAQQFKQTEYTICRLYAGKNCIGQGKGETLMEAMHESALHALLNYYLKRNPIFLMNGKEYKKRDDSHTACHRDPFKVHMVKRVDEEIVL</sequence>